<sequence>MFLTECPRDAMQGWGEMIPTQKKIDYINALMYVALMC</sequence>
<evidence type="ECO:0000313" key="2">
    <source>
        <dbReference type="Proteomes" id="UP001432059"/>
    </source>
</evidence>
<protein>
    <submittedName>
        <fullName evidence="1">Uncharacterized protein</fullName>
    </submittedName>
</protein>
<dbReference type="EMBL" id="CP136426">
    <property type="protein sequence ID" value="WOC51950.1"/>
    <property type="molecule type" value="Genomic_DNA"/>
</dbReference>
<organism evidence="1 2">
    <name type="scientific">Bergeyella porcorum</name>
    <dbReference type="NCBI Taxonomy" id="1735111"/>
    <lineage>
        <taxon>Bacteria</taxon>
        <taxon>Pseudomonadati</taxon>
        <taxon>Bacteroidota</taxon>
        <taxon>Flavobacteriia</taxon>
        <taxon>Flavobacteriales</taxon>
        <taxon>Weeksellaceae</taxon>
        <taxon>Bergeyella</taxon>
    </lineage>
</organism>
<keyword evidence="2" id="KW-1185">Reference proteome</keyword>
<dbReference type="AlphaFoldDB" id="A0AAU0F0V5"/>
<name>A0AAU0F0V5_9FLAO</name>
<evidence type="ECO:0000313" key="1">
    <source>
        <dbReference type="EMBL" id="WOC51950.1"/>
    </source>
</evidence>
<accession>A0AAU0F0V5</accession>
<dbReference type="Proteomes" id="UP001432059">
    <property type="component" value="Chromosome"/>
</dbReference>
<dbReference type="KEGG" id="bpor:BPO_1303"/>
<proteinExistence type="predicted"/>
<gene>
    <name evidence="1" type="ORF">BPO_1303</name>
</gene>
<reference evidence="1" key="1">
    <citation type="submission" date="2023-10" db="EMBL/GenBank/DDBJ databases">
        <title>Characterization and whole genome sequencing of a novel strain of Bergeyella porcorum QD2021 isolated from pig.</title>
        <authorList>
            <person name="Liu G."/>
            <person name="Chen C."/>
            <person name="Han X."/>
        </authorList>
    </citation>
    <scope>NUCLEOTIDE SEQUENCE</scope>
    <source>
        <strain evidence="1">QD2021</strain>
    </source>
</reference>